<proteinExistence type="predicted"/>
<evidence type="ECO:0000256" key="4">
    <source>
        <dbReference type="ARBA" id="ARBA00022692"/>
    </source>
</evidence>
<keyword evidence="6 8" id="KW-0472">Membrane</keyword>
<dbReference type="GO" id="GO:0051301">
    <property type="term" value="P:cell division"/>
    <property type="evidence" value="ECO:0007669"/>
    <property type="project" value="UniProtKB-KW"/>
</dbReference>
<dbReference type="Pfam" id="PF03799">
    <property type="entry name" value="FtsQ_DivIB_C"/>
    <property type="match status" value="1"/>
</dbReference>
<accession>A0A2G9YV51</accession>
<keyword evidence="3" id="KW-0132">Cell division</keyword>
<keyword evidence="7" id="KW-0131">Cell cycle</keyword>
<evidence type="ECO:0000256" key="5">
    <source>
        <dbReference type="ARBA" id="ARBA00022989"/>
    </source>
</evidence>
<dbReference type="PROSITE" id="PS51779">
    <property type="entry name" value="POTRA"/>
    <property type="match status" value="1"/>
</dbReference>
<dbReference type="Proteomes" id="UP000229976">
    <property type="component" value="Unassembled WGS sequence"/>
</dbReference>
<comment type="caution">
    <text evidence="10">The sequence shown here is derived from an EMBL/GenBank/DDBJ whole genome shotgun (WGS) entry which is preliminary data.</text>
</comment>
<dbReference type="InterPro" id="IPR050487">
    <property type="entry name" value="FtsQ_DivIB"/>
</dbReference>
<dbReference type="AlphaFoldDB" id="A0A2G9YV51"/>
<evidence type="ECO:0000256" key="8">
    <source>
        <dbReference type="SAM" id="Phobius"/>
    </source>
</evidence>
<evidence type="ECO:0000313" key="11">
    <source>
        <dbReference type="Proteomes" id="UP000229976"/>
    </source>
</evidence>
<evidence type="ECO:0000256" key="3">
    <source>
        <dbReference type="ARBA" id="ARBA00022618"/>
    </source>
</evidence>
<keyword evidence="4 8" id="KW-0812">Transmembrane</keyword>
<evidence type="ECO:0000256" key="1">
    <source>
        <dbReference type="ARBA" id="ARBA00004370"/>
    </source>
</evidence>
<evidence type="ECO:0000259" key="9">
    <source>
        <dbReference type="PROSITE" id="PS51779"/>
    </source>
</evidence>
<keyword evidence="2" id="KW-1003">Cell membrane</keyword>
<dbReference type="EMBL" id="PCRO01000006">
    <property type="protein sequence ID" value="PIP23115.1"/>
    <property type="molecule type" value="Genomic_DNA"/>
</dbReference>
<reference evidence="10 11" key="1">
    <citation type="submission" date="2017-09" db="EMBL/GenBank/DDBJ databases">
        <title>Depth-based differentiation of microbial function through sediment-hosted aquifers and enrichment of novel symbionts in the deep terrestrial subsurface.</title>
        <authorList>
            <person name="Probst A.J."/>
            <person name="Ladd B."/>
            <person name="Jarett J.K."/>
            <person name="Geller-Mcgrath D.E."/>
            <person name="Sieber C.M."/>
            <person name="Emerson J.B."/>
            <person name="Anantharaman K."/>
            <person name="Thomas B.C."/>
            <person name="Malmstrom R."/>
            <person name="Stieglmeier M."/>
            <person name="Klingl A."/>
            <person name="Woyke T."/>
            <person name="Ryan C.M."/>
            <person name="Banfield J.F."/>
        </authorList>
    </citation>
    <scope>NUCLEOTIDE SEQUENCE [LARGE SCALE GENOMIC DNA]</scope>
    <source>
        <strain evidence="10">CG23_combo_of_CG06-09_8_20_14_all_39_17</strain>
    </source>
</reference>
<sequence>MERNRQGIRQKSLFNRNPYRVKRKKSILRNGVFWLSILSVMIIAGFLYLFCSSDFFQTKEIKISGNSKASGEEIERIIKENLNEKILFFSTENIFLLNSKRINQEILKKFPQISDLKIRKKFWGILSVSVTERMAIAVICQNIEEENKNCFFVDKEGVVFEPIVNAVNEGKQKLLGNHLNLPELKMSSPTDIFLGKKVLWKERLSDLFKTESALKNINVIIREIKIISNDRVDFQTEEGWQIFFNSEKDMQRQMTKLKTILEKEIPAEKRTGLEYIDLRFGNFAPYKYRSL</sequence>
<evidence type="ECO:0000256" key="6">
    <source>
        <dbReference type="ARBA" id="ARBA00023136"/>
    </source>
</evidence>
<organism evidence="10 11">
    <name type="scientific">Candidatus Nealsonbacteria bacterium CG23_combo_of_CG06-09_8_20_14_all_39_17</name>
    <dbReference type="NCBI Taxonomy" id="1974722"/>
    <lineage>
        <taxon>Bacteria</taxon>
        <taxon>Candidatus Nealsoniibacteriota</taxon>
    </lineage>
</organism>
<gene>
    <name evidence="10" type="ORF">COX37_00335</name>
</gene>
<dbReference type="InterPro" id="IPR005548">
    <property type="entry name" value="Cell_div_FtsQ/DivIB_C"/>
</dbReference>
<evidence type="ECO:0000256" key="7">
    <source>
        <dbReference type="ARBA" id="ARBA00023306"/>
    </source>
</evidence>
<evidence type="ECO:0000256" key="2">
    <source>
        <dbReference type="ARBA" id="ARBA00022475"/>
    </source>
</evidence>
<dbReference type="PANTHER" id="PTHR37820:SF1">
    <property type="entry name" value="CELL DIVISION PROTEIN FTSQ"/>
    <property type="match status" value="1"/>
</dbReference>
<feature type="domain" description="POTRA" evidence="9">
    <location>
        <begin position="56"/>
        <end position="133"/>
    </location>
</feature>
<protein>
    <recommendedName>
        <fullName evidence="9">POTRA domain-containing protein</fullName>
    </recommendedName>
</protein>
<dbReference type="InterPro" id="IPR013685">
    <property type="entry name" value="POTRA_FtsQ_type"/>
</dbReference>
<dbReference type="InterPro" id="IPR034746">
    <property type="entry name" value="POTRA"/>
</dbReference>
<keyword evidence="5 8" id="KW-1133">Transmembrane helix</keyword>
<dbReference type="Pfam" id="PF08478">
    <property type="entry name" value="POTRA_1"/>
    <property type="match status" value="1"/>
</dbReference>
<comment type="subcellular location">
    <subcellularLocation>
        <location evidence="1">Membrane</location>
    </subcellularLocation>
</comment>
<name>A0A2G9YV51_9BACT</name>
<dbReference type="GO" id="GO:0005886">
    <property type="term" value="C:plasma membrane"/>
    <property type="evidence" value="ECO:0007669"/>
    <property type="project" value="TreeGrafter"/>
</dbReference>
<evidence type="ECO:0000313" key="10">
    <source>
        <dbReference type="EMBL" id="PIP23115.1"/>
    </source>
</evidence>
<feature type="transmembrane region" description="Helical" evidence="8">
    <location>
        <begin position="32"/>
        <end position="50"/>
    </location>
</feature>
<dbReference type="PANTHER" id="PTHR37820">
    <property type="entry name" value="CELL DIVISION PROTEIN DIVIB"/>
    <property type="match status" value="1"/>
</dbReference>